<keyword evidence="3" id="KW-1185">Reference proteome</keyword>
<evidence type="ECO:0000313" key="3">
    <source>
        <dbReference type="Proteomes" id="UP000070544"/>
    </source>
</evidence>
<organism evidence="2 3">
    <name type="scientific">Gonapodya prolifera (strain JEL478)</name>
    <name type="common">Monoblepharis prolifera</name>
    <dbReference type="NCBI Taxonomy" id="1344416"/>
    <lineage>
        <taxon>Eukaryota</taxon>
        <taxon>Fungi</taxon>
        <taxon>Fungi incertae sedis</taxon>
        <taxon>Chytridiomycota</taxon>
        <taxon>Chytridiomycota incertae sedis</taxon>
        <taxon>Monoblepharidomycetes</taxon>
        <taxon>Monoblepharidales</taxon>
        <taxon>Gonapodyaceae</taxon>
        <taxon>Gonapodya</taxon>
    </lineage>
</organism>
<gene>
    <name evidence="2" type="ORF">M427DRAFT_131247</name>
</gene>
<sequence length="194" mass="21406">MVFELQVAMGVRSSARISQVGLVDRVTRFAATLIQYCGTLWVLRYSAPVDAVSETNLMEFLDALLNRSSDGHTSVDKLTKESCPDESKFESTGEGRTLDDSTPTQMFRCLFRASLQLSDGDKVTTLLVSHCDYWEIAFLINGAPLSRTPISLTDGAELQAKRLLPFTAGFERVAWNFGAKPICGLSDFPLPNIM</sequence>
<protein>
    <submittedName>
        <fullName evidence="2">Uncharacterized protein</fullName>
    </submittedName>
</protein>
<dbReference type="Proteomes" id="UP000070544">
    <property type="component" value="Unassembled WGS sequence"/>
</dbReference>
<dbReference type="EMBL" id="KQ965735">
    <property type="protein sequence ID" value="KXS20407.1"/>
    <property type="molecule type" value="Genomic_DNA"/>
</dbReference>
<name>A0A139AUL9_GONPJ</name>
<proteinExistence type="predicted"/>
<evidence type="ECO:0000313" key="2">
    <source>
        <dbReference type="EMBL" id="KXS20407.1"/>
    </source>
</evidence>
<dbReference type="AlphaFoldDB" id="A0A139AUL9"/>
<feature type="compositionally biased region" description="Basic and acidic residues" evidence="1">
    <location>
        <begin position="71"/>
        <end position="99"/>
    </location>
</feature>
<reference evidence="2 3" key="1">
    <citation type="journal article" date="2015" name="Genome Biol. Evol.">
        <title>Phylogenomic analyses indicate that early fungi evolved digesting cell walls of algal ancestors of land plants.</title>
        <authorList>
            <person name="Chang Y."/>
            <person name="Wang S."/>
            <person name="Sekimoto S."/>
            <person name="Aerts A.L."/>
            <person name="Choi C."/>
            <person name="Clum A."/>
            <person name="LaButti K.M."/>
            <person name="Lindquist E.A."/>
            <person name="Yee Ngan C."/>
            <person name="Ohm R.A."/>
            <person name="Salamov A.A."/>
            <person name="Grigoriev I.V."/>
            <person name="Spatafora J.W."/>
            <person name="Berbee M.L."/>
        </authorList>
    </citation>
    <scope>NUCLEOTIDE SEQUENCE [LARGE SCALE GENOMIC DNA]</scope>
    <source>
        <strain evidence="2 3">JEL478</strain>
    </source>
</reference>
<feature type="region of interest" description="Disordered" evidence="1">
    <location>
        <begin position="71"/>
        <end position="100"/>
    </location>
</feature>
<accession>A0A139AUL9</accession>
<evidence type="ECO:0000256" key="1">
    <source>
        <dbReference type="SAM" id="MobiDB-lite"/>
    </source>
</evidence>